<proteinExistence type="predicted"/>
<dbReference type="Pfam" id="PF10054">
    <property type="entry name" value="DUF2291"/>
    <property type="match status" value="1"/>
</dbReference>
<evidence type="ECO:0000313" key="2">
    <source>
        <dbReference type="EMBL" id="QJD97921.1"/>
    </source>
</evidence>
<reference evidence="2 3" key="1">
    <citation type="submission" date="2020-04" db="EMBL/GenBank/DDBJ databases">
        <title>Genome sequencing of novel species.</title>
        <authorList>
            <person name="Heo J."/>
            <person name="Kim S.-J."/>
            <person name="Kim J.-S."/>
            <person name="Hong S.-B."/>
            <person name="Kwon S.-W."/>
        </authorList>
    </citation>
    <scope>NUCLEOTIDE SEQUENCE [LARGE SCALE GENOMIC DNA]</scope>
    <source>
        <strain evidence="2 3">F39-2</strain>
    </source>
</reference>
<dbReference type="Gene3D" id="2.40.50.420">
    <property type="entry name" value="Envelope glycoprotein gp160, DUF2291, alpha/beta domain"/>
    <property type="match status" value="2"/>
</dbReference>
<dbReference type="SUPFAM" id="SSF141318">
    <property type="entry name" value="TM0957-like"/>
    <property type="match status" value="1"/>
</dbReference>
<keyword evidence="1" id="KW-1133">Transmembrane helix</keyword>
<dbReference type="KEGG" id="mrob:HH214_19575"/>
<keyword evidence="1" id="KW-0472">Membrane</keyword>
<dbReference type="EMBL" id="CP051682">
    <property type="protein sequence ID" value="QJD97921.1"/>
    <property type="molecule type" value="Genomic_DNA"/>
</dbReference>
<dbReference type="Proteomes" id="UP000503278">
    <property type="component" value="Chromosome"/>
</dbReference>
<dbReference type="RefSeq" id="WP_169610523.1">
    <property type="nucleotide sequence ID" value="NZ_CP051682.1"/>
</dbReference>
<feature type="transmembrane region" description="Helical" evidence="1">
    <location>
        <begin position="7"/>
        <end position="24"/>
    </location>
</feature>
<protein>
    <submittedName>
        <fullName evidence="2">DUF2291 domain-containing protein</fullName>
    </submittedName>
</protein>
<dbReference type="InterPro" id="IPR014582">
    <property type="entry name" value="UCP033535_lipo"/>
</dbReference>
<dbReference type="InterPro" id="IPR036215">
    <property type="entry name" value="TM0957-like_sf"/>
</dbReference>
<dbReference type="AlphaFoldDB" id="A0A7L5E4F6"/>
<evidence type="ECO:0000313" key="3">
    <source>
        <dbReference type="Proteomes" id="UP000503278"/>
    </source>
</evidence>
<name>A0A7L5E4F6_9SPHI</name>
<keyword evidence="3" id="KW-1185">Reference proteome</keyword>
<sequence>MKKAVKYIVWLVIIAFVVYNSVYFRKLSEVKAAGKSFDAASYAHNYLNKVLPSAMTKATAVDNLFMQLHSAPAQAFQQHSHALAIGSTRFFLVKGTGQINNIDENSIGIVTDTGKLALKIATEYVYGNAVRDASGLVDINAFTNTADLNNVSAEINKSIRQQVIPSFKAQAKKGDHVQFTGALELNQAHLNLDDAEIIPVTIKRIP</sequence>
<evidence type="ECO:0000256" key="1">
    <source>
        <dbReference type="SAM" id="Phobius"/>
    </source>
</evidence>
<organism evidence="2 3">
    <name type="scientific">Mucilaginibacter robiniae</name>
    <dbReference type="NCBI Taxonomy" id="2728022"/>
    <lineage>
        <taxon>Bacteria</taxon>
        <taxon>Pseudomonadati</taxon>
        <taxon>Bacteroidota</taxon>
        <taxon>Sphingobacteriia</taxon>
        <taxon>Sphingobacteriales</taxon>
        <taxon>Sphingobacteriaceae</taxon>
        <taxon>Mucilaginibacter</taxon>
    </lineage>
</organism>
<keyword evidence="1" id="KW-0812">Transmembrane</keyword>
<gene>
    <name evidence="2" type="ORF">HH214_19575</name>
</gene>
<accession>A0A7L5E4F6</accession>